<protein>
    <submittedName>
        <fullName evidence="2">Uncharacterized protein</fullName>
    </submittedName>
</protein>
<feature type="region of interest" description="Disordered" evidence="1">
    <location>
        <begin position="108"/>
        <end position="130"/>
    </location>
</feature>
<gene>
    <name evidence="2" type="ORF">DOTSEDRAFT_71261</name>
</gene>
<keyword evidence="3" id="KW-1185">Reference proteome</keyword>
<evidence type="ECO:0000313" key="2">
    <source>
        <dbReference type="EMBL" id="EME45488.1"/>
    </source>
</evidence>
<proteinExistence type="predicted"/>
<dbReference type="HOGENOM" id="CLU_1938110_0_0_1"/>
<name>N1PRC5_DOTSN</name>
<feature type="compositionally biased region" description="Polar residues" evidence="1">
    <location>
        <begin position="115"/>
        <end position="130"/>
    </location>
</feature>
<dbReference type="AlphaFoldDB" id="N1PRC5"/>
<reference evidence="2 3" key="2">
    <citation type="journal article" date="2012" name="PLoS Pathog.">
        <title>Diverse lifestyles and strategies of plant pathogenesis encoded in the genomes of eighteen Dothideomycetes fungi.</title>
        <authorList>
            <person name="Ohm R.A."/>
            <person name="Feau N."/>
            <person name="Henrissat B."/>
            <person name="Schoch C.L."/>
            <person name="Horwitz B.A."/>
            <person name="Barry K.W."/>
            <person name="Condon B.J."/>
            <person name="Copeland A.C."/>
            <person name="Dhillon B."/>
            <person name="Glaser F."/>
            <person name="Hesse C.N."/>
            <person name="Kosti I."/>
            <person name="LaButti K."/>
            <person name="Lindquist E.A."/>
            <person name="Lucas S."/>
            <person name="Salamov A.A."/>
            <person name="Bradshaw R.E."/>
            <person name="Ciuffetti L."/>
            <person name="Hamelin R.C."/>
            <person name="Kema G.H.J."/>
            <person name="Lawrence C."/>
            <person name="Scott J.A."/>
            <person name="Spatafora J.W."/>
            <person name="Turgeon B.G."/>
            <person name="de Wit P.J.G.M."/>
            <person name="Zhong S."/>
            <person name="Goodwin S.B."/>
            <person name="Grigoriev I.V."/>
        </authorList>
    </citation>
    <scope>NUCLEOTIDE SEQUENCE [LARGE SCALE GENOMIC DNA]</scope>
    <source>
        <strain evidence="3">NZE10 / CBS 128990</strain>
    </source>
</reference>
<dbReference type="EMBL" id="KB446538">
    <property type="protein sequence ID" value="EME45488.1"/>
    <property type="molecule type" value="Genomic_DNA"/>
</dbReference>
<sequence>MDSRRSHLCEYDEKWLRSSLGRLCKDDPTRMVEAASQHAPNSCKTMHLFHNGDSSAPINVRMYWTARFYDLARASSRTGLSATPKGNFASGVASSWFRMNSCVAIQPISGGGKGSSPTGHSSQMQRPAYN</sequence>
<accession>N1PRC5</accession>
<evidence type="ECO:0000313" key="3">
    <source>
        <dbReference type="Proteomes" id="UP000016933"/>
    </source>
</evidence>
<organism evidence="2 3">
    <name type="scientific">Dothistroma septosporum (strain NZE10 / CBS 128990)</name>
    <name type="common">Red band needle blight fungus</name>
    <name type="synonym">Mycosphaerella pini</name>
    <dbReference type="NCBI Taxonomy" id="675120"/>
    <lineage>
        <taxon>Eukaryota</taxon>
        <taxon>Fungi</taxon>
        <taxon>Dikarya</taxon>
        <taxon>Ascomycota</taxon>
        <taxon>Pezizomycotina</taxon>
        <taxon>Dothideomycetes</taxon>
        <taxon>Dothideomycetidae</taxon>
        <taxon>Mycosphaerellales</taxon>
        <taxon>Mycosphaerellaceae</taxon>
        <taxon>Dothistroma</taxon>
    </lineage>
</organism>
<evidence type="ECO:0000256" key="1">
    <source>
        <dbReference type="SAM" id="MobiDB-lite"/>
    </source>
</evidence>
<dbReference type="Proteomes" id="UP000016933">
    <property type="component" value="Unassembled WGS sequence"/>
</dbReference>
<reference evidence="3" key="1">
    <citation type="journal article" date="2012" name="PLoS Genet.">
        <title>The genomes of the fungal plant pathogens Cladosporium fulvum and Dothistroma septosporum reveal adaptation to different hosts and lifestyles but also signatures of common ancestry.</title>
        <authorList>
            <person name="de Wit P.J.G.M."/>
            <person name="van der Burgt A."/>
            <person name="Oekmen B."/>
            <person name="Stergiopoulos I."/>
            <person name="Abd-Elsalam K.A."/>
            <person name="Aerts A.L."/>
            <person name="Bahkali A.H."/>
            <person name="Beenen H.G."/>
            <person name="Chettri P."/>
            <person name="Cox M.P."/>
            <person name="Datema E."/>
            <person name="de Vries R.P."/>
            <person name="Dhillon B."/>
            <person name="Ganley A.R."/>
            <person name="Griffiths S.A."/>
            <person name="Guo Y."/>
            <person name="Hamelin R.C."/>
            <person name="Henrissat B."/>
            <person name="Kabir M.S."/>
            <person name="Jashni M.K."/>
            <person name="Kema G."/>
            <person name="Klaubauf S."/>
            <person name="Lapidus A."/>
            <person name="Levasseur A."/>
            <person name="Lindquist E."/>
            <person name="Mehrabi R."/>
            <person name="Ohm R.A."/>
            <person name="Owen T.J."/>
            <person name="Salamov A."/>
            <person name="Schwelm A."/>
            <person name="Schijlen E."/>
            <person name="Sun H."/>
            <person name="van den Burg H.A."/>
            <person name="van Ham R.C.H.J."/>
            <person name="Zhang S."/>
            <person name="Goodwin S.B."/>
            <person name="Grigoriev I.V."/>
            <person name="Collemare J."/>
            <person name="Bradshaw R.E."/>
        </authorList>
    </citation>
    <scope>NUCLEOTIDE SEQUENCE [LARGE SCALE GENOMIC DNA]</scope>
    <source>
        <strain evidence="3">NZE10 / CBS 128990</strain>
    </source>
</reference>